<dbReference type="AlphaFoldDB" id="A0A2S8SRP2"/>
<keyword evidence="1" id="KW-0677">Repeat</keyword>
<dbReference type="RefSeq" id="WP_123580679.1">
    <property type="nucleotide sequence ID" value="NZ_NIGF01000012.1"/>
</dbReference>
<feature type="region of interest" description="Disordered" evidence="4">
    <location>
        <begin position="224"/>
        <end position="248"/>
    </location>
</feature>
<dbReference type="PANTHER" id="PTHR44227:SF3">
    <property type="entry name" value="PROTEIN O-MANNOSYL-TRANSFERASE TMTC4"/>
    <property type="match status" value="1"/>
</dbReference>
<dbReference type="InterPro" id="IPR011990">
    <property type="entry name" value="TPR-like_helical_dom_sf"/>
</dbReference>
<dbReference type="Proteomes" id="UP000237684">
    <property type="component" value="Unassembled WGS sequence"/>
</dbReference>
<organism evidence="5 6">
    <name type="scientific">Abditibacterium utsteinense</name>
    <dbReference type="NCBI Taxonomy" id="1960156"/>
    <lineage>
        <taxon>Bacteria</taxon>
        <taxon>Pseudomonadati</taxon>
        <taxon>Abditibacteriota</taxon>
        <taxon>Abditibacteriia</taxon>
        <taxon>Abditibacteriales</taxon>
        <taxon>Abditibacteriaceae</taxon>
        <taxon>Abditibacterium</taxon>
    </lineage>
</organism>
<dbReference type="PANTHER" id="PTHR44227">
    <property type="match status" value="1"/>
</dbReference>
<reference evidence="5 6" key="1">
    <citation type="journal article" date="2018" name="Syst. Appl. Microbiol.">
        <title>Abditibacterium utsteinense sp. nov., the first cultivated member of candidate phylum FBP, isolated from ice-free Antarctic soil samples.</title>
        <authorList>
            <person name="Tahon G."/>
            <person name="Tytgat B."/>
            <person name="Lebbe L."/>
            <person name="Carlier A."/>
            <person name="Willems A."/>
        </authorList>
    </citation>
    <scope>NUCLEOTIDE SEQUENCE [LARGE SCALE GENOMIC DNA]</scope>
    <source>
        <strain evidence="5 6">LMG 29911</strain>
    </source>
</reference>
<evidence type="ECO:0000256" key="3">
    <source>
        <dbReference type="PROSITE-ProRule" id="PRU00339"/>
    </source>
</evidence>
<name>A0A2S8SRP2_9BACT</name>
<feature type="repeat" description="TPR" evidence="3">
    <location>
        <begin position="613"/>
        <end position="646"/>
    </location>
</feature>
<gene>
    <name evidence="5" type="ORF">B1R32_11274</name>
</gene>
<dbReference type="Pfam" id="PF13414">
    <property type="entry name" value="TPR_11"/>
    <property type="match status" value="1"/>
</dbReference>
<keyword evidence="2 3" id="KW-0802">TPR repeat</keyword>
<dbReference type="Pfam" id="PF13181">
    <property type="entry name" value="TPR_8"/>
    <property type="match status" value="1"/>
</dbReference>
<feature type="repeat" description="TPR" evidence="3">
    <location>
        <begin position="258"/>
        <end position="291"/>
    </location>
</feature>
<evidence type="ECO:0000256" key="2">
    <source>
        <dbReference type="ARBA" id="ARBA00022803"/>
    </source>
</evidence>
<evidence type="ECO:0000313" key="5">
    <source>
        <dbReference type="EMBL" id="PQV63419.1"/>
    </source>
</evidence>
<keyword evidence="6" id="KW-1185">Reference proteome</keyword>
<sequence>MARLICGRCGQQTASNSTYCARDQWVLLADLPGEISPGGALFGFETSHPAGFIARRAQESARDKTRRSYLSKTEKRLEALEKRLEAEPENPEVHRQMALLAMLEGQNERANAFYERAHALDKEDLETHVNYAIVLARRGQLQPALNLLEAARQKWPNAPLILFNLALVALQARRASQVHLAVDALEKMWLDNPALAPEFHDESVTARGLAFLLQEKPREASTQLEAAARHRVSLPGESDSASNSSPADELQLAGVASADALNNLALAEAEMGEMDRAIARFQAARRLEPGHPQVLANLGVVAYRQGRLDVAWKYLDTARHVEEELEAPEATTLNHLGVVASALGRLDESLELFQRAGGTEHAEFEVYYNLGRAYIEHAKPDLGVQALRQSFTIDPNNADVHTVLGAAYLLRGRSQFYAEALKHLKRALQLDAHHRTATTNLALGLIEIRNLEMSQKMLAQELEISPGDAPAQFLSGLLTLETATGKRTAENIWVSAAQSFDGAFGARPDVTAALYNSALCQFMMGFRDTSAKLLESATGRDPSLGPAYYLIGFGHAVAKREAEALKAWHIAVKFEPANPDLHANMAALFYRKGDFEASSRAYLKAHQLLPGDPLILAALGVAFAQRKMYHQAITALEQSIALDPTSPKSHSNLGLAYYLFKQVEKALENWRMVSRLDSAYAASREEEQQRSFDDSIVQLRPINWRTRVVKMAPVLPRPHTRLLPGPSARAYRFAITDPALQEIAAQKREVERLNRALAWMHLKI</sequence>
<proteinExistence type="predicted"/>
<evidence type="ECO:0000256" key="4">
    <source>
        <dbReference type="SAM" id="MobiDB-lite"/>
    </source>
</evidence>
<evidence type="ECO:0000313" key="6">
    <source>
        <dbReference type="Proteomes" id="UP000237684"/>
    </source>
</evidence>
<protein>
    <submittedName>
        <fullName evidence="5">Uncharacterized protein</fullName>
    </submittedName>
</protein>
<dbReference type="EMBL" id="NIGF01000012">
    <property type="protein sequence ID" value="PQV63419.1"/>
    <property type="molecule type" value="Genomic_DNA"/>
</dbReference>
<dbReference type="SMART" id="SM00028">
    <property type="entry name" value="TPR"/>
    <property type="match status" value="12"/>
</dbReference>
<dbReference type="SUPFAM" id="SSF48452">
    <property type="entry name" value="TPR-like"/>
    <property type="match status" value="4"/>
</dbReference>
<dbReference type="PROSITE" id="PS50005">
    <property type="entry name" value="TPR"/>
    <property type="match status" value="4"/>
</dbReference>
<feature type="repeat" description="TPR" evidence="3">
    <location>
        <begin position="364"/>
        <end position="397"/>
    </location>
</feature>
<dbReference type="OrthoDB" id="9813074at2"/>
<dbReference type="Pfam" id="PF13432">
    <property type="entry name" value="TPR_16"/>
    <property type="match status" value="2"/>
</dbReference>
<dbReference type="Pfam" id="PF13374">
    <property type="entry name" value="TPR_10"/>
    <property type="match status" value="1"/>
</dbReference>
<dbReference type="InterPro" id="IPR019734">
    <property type="entry name" value="TPR_rpt"/>
</dbReference>
<comment type="caution">
    <text evidence="5">The sequence shown here is derived from an EMBL/GenBank/DDBJ whole genome shotgun (WGS) entry which is preliminary data.</text>
</comment>
<feature type="repeat" description="TPR" evidence="3">
    <location>
        <begin position="579"/>
        <end position="612"/>
    </location>
</feature>
<dbReference type="InParanoid" id="A0A2S8SRP2"/>
<dbReference type="Gene3D" id="1.25.40.10">
    <property type="entry name" value="Tetratricopeptide repeat domain"/>
    <property type="match status" value="4"/>
</dbReference>
<evidence type="ECO:0000256" key="1">
    <source>
        <dbReference type="ARBA" id="ARBA00022737"/>
    </source>
</evidence>
<dbReference type="InterPro" id="IPR052346">
    <property type="entry name" value="O-mannosyl-transferase_TMTC"/>
</dbReference>
<accession>A0A2S8SRP2</accession>